<dbReference type="GO" id="GO:0015079">
    <property type="term" value="F:potassium ion transmembrane transporter activity"/>
    <property type="evidence" value="ECO:0007669"/>
    <property type="project" value="UniProtKB-UniRule"/>
</dbReference>
<dbReference type="HAMAP" id="MF_01522">
    <property type="entry name" value="Kup"/>
    <property type="match status" value="1"/>
</dbReference>
<feature type="region of interest" description="Disordered" evidence="13">
    <location>
        <begin position="1"/>
        <end position="50"/>
    </location>
</feature>
<dbReference type="Proteomes" id="UP000238348">
    <property type="component" value="Chromosome"/>
</dbReference>
<evidence type="ECO:0000256" key="2">
    <source>
        <dbReference type="ARBA" id="ARBA00007019"/>
    </source>
</evidence>
<dbReference type="Pfam" id="PF22776">
    <property type="entry name" value="K_trans_C"/>
    <property type="match status" value="1"/>
</dbReference>
<dbReference type="GO" id="GO:0005886">
    <property type="term" value="C:plasma membrane"/>
    <property type="evidence" value="ECO:0007669"/>
    <property type="project" value="UniProtKB-SubCell"/>
</dbReference>
<protein>
    <recommendedName>
        <fullName evidence="12">Probable potassium transport system protein Kup</fullName>
    </recommendedName>
</protein>
<feature type="transmembrane region" description="Helical" evidence="12">
    <location>
        <begin position="98"/>
        <end position="121"/>
    </location>
</feature>
<sequence>MEDPGTAARPPEARPASAGAADPGAPTARSAQDGAPSRRGDDAGATDARTHGHRGSVAALALAALGVVFGDIGTSPLYALKECVSGAHGVPPTPENVLGLLSLIFWSLTMVVTVKYVTFILRADNEGEGGILALLALVPARLHGKGSAGVGWIAALVVLGAALLYGDGIITPAISVLSAMEGLAVATTALTPAIVPLTCAILVALFSAQRFGTARVGRVFGPIMVLWFAALAALGLVYIAKNPAVLGALNPLHAARFFGAHGLHGFAILGSVVLVITGGEALYADMGHFGRAPIRLAWFGLAMPALVLNYFGQGALLLASPEAAESPFFAMVPRGAPTYALVALSTMATVIASQALISGAYSLTHQAIQLGYLPRVQVRHTSSEAEGQIYVPSVNWALAAGCIALVLMFGHSSRLAAAYGIAVTGTMGITSIVYFVVMRAAWGAPLWKALALLLLFLSFDLAFFGANLLKVLDGGYVPIVIAAVLFALMVVWKRGRALLVERFTRAAPSVEGFVRGLDARCRARVPGTAVFLSSRAGKTPYILAHHLKHNKALHETVVLLTVVTEHVPRVAEKDRLDLTSLDEGIHRLIIRSGFMQSTDVPSLLRRATAKHGLPIDFADVTYYLGRETILATDRGRMGALAETIFAVMARNAGAVPGYFNLPPERVVELGVQVDL</sequence>
<keyword evidence="7 12" id="KW-0769">Symport</keyword>
<evidence type="ECO:0000313" key="17">
    <source>
        <dbReference type="Proteomes" id="UP000238348"/>
    </source>
</evidence>
<dbReference type="PANTHER" id="PTHR30540">
    <property type="entry name" value="OSMOTIC STRESS POTASSIUM TRANSPORTER"/>
    <property type="match status" value="1"/>
</dbReference>
<keyword evidence="10 12" id="KW-0406">Ion transport</keyword>
<feature type="transmembrane region" description="Helical" evidence="12">
    <location>
        <begin position="416"/>
        <end position="437"/>
    </location>
</feature>
<dbReference type="InterPro" id="IPR053952">
    <property type="entry name" value="K_trans_C"/>
</dbReference>
<reference evidence="16 17" key="1">
    <citation type="submission" date="2015-09" db="EMBL/GenBank/DDBJ databases">
        <title>Sorangium comparison.</title>
        <authorList>
            <person name="Zaburannyi N."/>
            <person name="Bunk B."/>
            <person name="Overmann J."/>
            <person name="Mueller R."/>
        </authorList>
    </citation>
    <scope>NUCLEOTIDE SEQUENCE [LARGE SCALE GENOMIC DNA]</scope>
    <source>
        <strain evidence="16 17">So ce26</strain>
    </source>
</reference>
<evidence type="ECO:0000256" key="9">
    <source>
        <dbReference type="ARBA" id="ARBA00022989"/>
    </source>
</evidence>
<feature type="transmembrane region" description="Helical" evidence="12">
    <location>
        <begin position="142"/>
        <end position="165"/>
    </location>
</feature>
<evidence type="ECO:0000259" key="15">
    <source>
        <dbReference type="Pfam" id="PF22776"/>
    </source>
</evidence>
<evidence type="ECO:0000256" key="5">
    <source>
        <dbReference type="ARBA" id="ARBA00022538"/>
    </source>
</evidence>
<evidence type="ECO:0000256" key="3">
    <source>
        <dbReference type="ARBA" id="ARBA00022448"/>
    </source>
</evidence>
<keyword evidence="3 12" id="KW-0813">Transport</keyword>
<evidence type="ECO:0000256" key="1">
    <source>
        <dbReference type="ARBA" id="ARBA00004141"/>
    </source>
</evidence>
<evidence type="ECO:0000256" key="4">
    <source>
        <dbReference type="ARBA" id="ARBA00022475"/>
    </source>
</evidence>
<evidence type="ECO:0000256" key="10">
    <source>
        <dbReference type="ARBA" id="ARBA00023065"/>
    </source>
</evidence>
<evidence type="ECO:0000256" key="6">
    <source>
        <dbReference type="ARBA" id="ARBA00022692"/>
    </source>
</evidence>
<feature type="compositionally biased region" description="Low complexity" evidence="13">
    <location>
        <begin position="1"/>
        <end position="29"/>
    </location>
</feature>
<proteinExistence type="inferred from homology"/>
<gene>
    <name evidence="16" type="primary">trkD</name>
    <name evidence="12" type="synonym">kup</name>
    <name evidence="16" type="ORF">SOCE26_044310</name>
</gene>
<organism evidence="16 17">
    <name type="scientific">Sorangium cellulosum</name>
    <name type="common">Polyangium cellulosum</name>
    <dbReference type="NCBI Taxonomy" id="56"/>
    <lineage>
        <taxon>Bacteria</taxon>
        <taxon>Pseudomonadati</taxon>
        <taxon>Myxococcota</taxon>
        <taxon>Polyangia</taxon>
        <taxon>Polyangiales</taxon>
        <taxon>Polyangiaceae</taxon>
        <taxon>Sorangium</taxon>
    </lineage>
</organism>
<feature type="transmembrane region" description="Helical" evidence="12">
    <location>
        <begin position="389"/>
        <end position="410"/>
    </location>
</feature>
<evidence type="ECO:0000256" key="12">
    <source>
        <dbReference type="HAMAP-Rule" id="MF_01522"/>
    </source>
</evidence>
<comment type="similarity">
    <text evidence="2 12">Belongs to the HAK/KUP transporter (TC 2.A.72) family.</text>
</comment>
<dbReference type="InterPro" id="IPR003855">
    <property type="entry name" value="K+_transporter"/>
</dbReference>
<evidence type="ECO:0000259" key="14">
    <source>
        <dbReference type="Pfam" id="PF02705"/>
    </source>
</evidence>
<evidence type="ECO:0000313" key="16">
    <source>
        <dbReference type="EMBL" id="AUX42991.1"/>
    </source>
</evidence>
<name>A0A2L0EUM1_SORCE</name>
<feature type="domain" description="K+ potassium transporter C-terminal" evidence="15">
    <location>
        <begin position="526"/>
        <end position="675"/>
    </location>
</feature>
<dbReference type="RefSeq" id="WP_104981728.1">
    <property type="nucleotide sequence ID" value="NZ_CP012673.1"/>
</dbReference>
<comment type="subcellular location">
    <subcellularLocation>
        <location evidence="12">Cell membrane</location>
        <topology evidence="12">Multi-pass membrane protein</topology>
    </subcellularLocation>
    <subcellularLocation>
        <location evidence="1">Membrane</location>
        <topology evidence="1">Multi-pass membrane protein</topology>
    </subcellularLocation>
</comment>
<evidence type="ECO:0000256" key="8">
    <source>
        <dbReference type="ARBA" id="ARBA00022958"/>
    </source>
</evidence>
<dbReference type="AlphaFoldDB" id="A0A2L0EUM1"/>
<dbReference type="InterPro" id="IPR053951">
    <property type="entry name" value="K_trans_N"/>
</dbReference>
<feature type="transmembrane region" description="Helical" evidence="12">
    <location>
        <begin position="185"/>
        <end position="207"/>
    </location>
</feature>
<accession>A0A2L0EUM1</accession>
<keyword evidence="11 12" id="KW-0472">Membrane</keyword>
<evidence type="ECO:0000256" key="7">
    <source>
        <dbReference type="ARBA" id="ARBA00022847"/>
    </source>
</evidence>
<feature type="transmembrane region" description="Helical" evidence="12">
    <location>
        <begin position="219"/>
        <end position="240"/>
    </location>
</feature>
<feature type="transmembrane region" description="Helical" evidence="12">
    <location>
        <begin position="475"/>
        <end position="492"/>
    </location>
</feature>
<keyword evidence="5 12" id="KW-0633">Potassium transport</keyword>
<evidence type="ECO:0000256" key="11">
    <source>
        <dbReference type="ARBA" id="ARBA00023136"/>
    </source>
</evidence>
<keyword evidence="6 12" id="KW-0812">Transmembrane</keyword>
<feature type="transmembrane region" description="Helical" evidence="12">
    <location>
        <begin position="449"/>
        <end position="469"/>
    </location>
</feature>
<keyword evidence="9 12" id="KW-1133">Transmembrane helix</keyword>
<evidence type="ECO:0000256" key="13">
    <source>
        <dbReference type="SAM" id="MobiDB-lite"/>
    </source>
</evidence>
<feature type="transmembrane region" description="Helical" evidence="12">
    <location>
        <begin position="339"/>
        <end position="363"/>
    </location>
</feature>
<comment type="catalytic activity">
    <reaction evidence="12">
        <text>K(+)(in) + H(+)(in) = K(+)(out) + H(+)(out)</text>
        <dbReference type="Rhea" id="RHEA:28490"/>
        <dbReference type="ChEBI" id="CHEBI:15378"/>
        <dbReference type="ChEBI" id="CHEBI:29103"/>
    </reaction>
</comment>
<feature type="transmembrane region" description="Helical" evidence="12">
    <location>
        <begin position="296"/>
        <end position="319"/>
    </location>
</feature>
<dbReference type="InterPro" id="IPR023051">
    <property type="entry name" value="Kup"/>
</dbReference>
<feature type="domain" description="K+ potassium transporter integral membrane" evidence="14">
    <location>
        <begin position="60"/>
        <end position="513"/>
    </location>
</feature>
<dbReference type="GO" id="GO:0015293">
    <property type="term" value="F:symporter activity"/>
    <property type="evidence" value="ECO:0007669"/>
    <property type="project" value="UniProtKB-UniRule"/>
</dbReference>
<dbReference type="OrthoDB" id="9805577at2"/>
<keyword evidence="8 12" id="KW-0630">Potassium</keyword>
<comment type="function">
    <text evidence="12">Transport of potassium into the cell. Likely operates as a K(+):H(+) symporter.</text>
</comment>
<dbReference type="Pfam" id="PF02705">
    <property type="entry name" value="K_trans"/>
    <property type="match status" value="1"/>
</dbReference>
<dbReference type="PANTHER" id="PTHR30540:SF79">
    <property type="entry name" value="LOW AFFINITY POTASSIUM TRANSPORT SYSTEM PROTEIN KUP"/>
    <property type="match status" value="1"/>
</dbReference>
<dbReference type="EMBL" id="CP012673">
    <property type="protein sequence ID" value="AUX42991.1"/>
    <property type="molecule type" value="Genomic_DNA"/>
</dbReference>
<keyword evidence="4 12" id="KW-1003">Cell membrane</keyword>
<feature type="transmembrane region" description="Helical" evidence="12">
    <location>
        <begin position="260"/>
        <end position="284"/>
    </location>
</feature>
<feature type="transmembrane region" description="Helical" evidence="12">
    <location>
        <begin position="57"/>
        <end position="78"/>
    </location>
</feature>